<gene>
    <name evidence="1" type="ORF">S01H4_62121</name>
</gene>
<comment type="caution">
    <text evidence="1">The sequence shown here is derived from an EMBL/GenBank/DDBJ whole genome shotgun (WGS) entry which is preliminary data.</text>
</comment>
<protein>
    <submittedName>
        <fullName evidence="1">Uncharacterized protein</fullName>
    </submittedName>
</protein>
<organism evidence="1">
    <name type="scientific">marine sediment metagenome</name>
    <dbReference type="NCBI Taxonomy" id="412755"/>
    <lineage>
        <taxon>unclassified sequences</taxon>
        <taxon>metagenomes</taxon>
        <taxon>ecological metagenomes</taxon>
    </lineage>
</organism>
<evidence type="ECO:0000313" key="1">
    <source>
        <dbReference type="EMBL" id="GAH16316.1"/>
    </source>
</evidence>
<reference evidence="1" key="1">
    <citation type="journal article" date="2014" name="Front. Microbiol.">
        <title>High frequency of phylogenetically diverse reductive dehalogenase-homologous genes in deep subseafloor sedimentary metagenomes.</title>
        <authorList>
            <person name="Kawai M."/>
            <person name="Futagami T."/>
            <person name="Toyoda A."/>
            <person name="Takaki Y."/>
            <person name="Nishi S."/>
            <person name="Hori S."/>
            <person name="Arai W."/>
            <person name="Tsubouchi T."/>
            <person name="Morono Y."/>
            <person name="Uchiyama I."/>
            <person name="Ito T."/>
            <person name="Fujiyama A."/>
            <person name="Inagaki F."/>
            <person name="Takami H."/>
        </authorList>
    </citation>
    <scope>NUCLEOTIDE SEQUENCE</scope>
    <source>
        <strain evidence="1">Expedition CK06-06</strain>
    </source>
</reference>
<feature type="non-terminal residue" evidence="1">
    <location>
        <position position="127"/>
    </location>
</feature>
<dbReference type="EMBL" id="BART01036997">
    <property type="protein sequence ID" value="GAH16316.1"/>
    <property type="molecule type" value="Genomic_DNA"/>
</dbReference>
<accession>X1D6E2</accession>
<sequence>MNKKPIKSRNVVHTDMKLRKATDYLEFDIHSLAAGLEIYLRARGTEIGNAALDSFLIRSRLLIDFFLRDSALPDDVIALDYFHDYSPKPYKPRMPKYVSNERDKINKRLMHLTTTASHVRNALTMGG</sequence>
<proteinExistence type="predicted"/>
<name>X1D6E2_9ZZZZ</name>
<dbReference type="AlphaFoldDB" id="X1D6E2"/>